<proteinExistence type="predicted"/>
<dbReference type="InterPro" id="IPR036271">
    <property type="entry name" value="Tet_transcr_reg_TetR-rel_C_sf"/>
</dbReference>
<organism evidence="6 7">
    <name type="scientific">Rhizobium metallidurans</name>
    <dbReference type="NCBI Taxonomy" id="1265931"/>
    <lineage>
        <taxon>Bacteria</taxon>
        <taxon>Pseudomonadati</taxon>
        <taxon>Pseudomonadota</taxon>
        <taxon>Alphaproteobacteria</taxon>
        <taxon>Hyphomicrobiales</taxon>
        <taxon>Rhizobiaceae</taxon>
        <taxon>Rhizobium/Agrobacterium group</taxon>
        <taxon>Rhizobium</taxon>
    </lineage>
</organism>
<dbReference type="InterPro" id="IPR001647">
    <property type="entry name" value="HTH_TetR"/>
</dbReference>
<accession>A0A7W6CSA5</accession>
<dbReference type="PROSITE" id="PS50977">
    <property type="entry name" value="HTH_TETR_2"/>
    <property type="match status" value="1"/>
</dbReference>
<feature type="DNA-binding region" description="H-T-H motif" evidence="4">
    <location>
        <begin position="26"/>
        <end position="45"/>
    </location>
</feature>
<evidence type="ECO:0000313" key="7">
    <source>
        <dbReference type="Proteomes" id="UP000582090"/>
    </source>
</evidence>
<dbReference type="RefSeq" id="WP_183901100.1">
    <property type="nucleotide sequence ID" value="NZ_JACIDW010000010.1"/>
</dbReference>
<dbReference type="GO" id="GO:0003677">
    <property type="term" value="F:DNA binding"/>
    <property type="evidence" value="ECO:0007669"/>
    <property type="project" value="UniProtKB-UniRule"/>
</dbReference>
<dbReference type="PRINTS" id="PR00455">
    <property type="entry name" value="HTHTETR"/>
</dbReference>
<evidence type="ECO:0000256" key="4">
    <source>
        <dbReference type="PROSITE-ProRule" id="PRU00335"/>
    </source>
</evidence>
<keyword evidence="7" id="KW-1185">Reference proteome</keyword>
<dbReference type="SUPFAM" id="SSF48498">
    <property type="entry name" value="Tetracyclin repressor-like, C-terminal domain"/>
    <property type="match status" value="1"/>
</dbReference>
<dbReference type="Pfam" id="PF16925">
    <property type="entry name" value="TetR_C_13"/>
    <property type="match status" value="1"/>
</dbReference>
<dbReference type="InterPro" id="IPR011075">
    <property type="entry name" value="TetR_C"/>
</dbReference>
<keyword evidence="2 4" id="KW-0238">DNA-binding</keyword>
<dbReference type="PANTHER" id="PTHR47506">
    <property type="entry name" value="TRANSCRIPTIONAL REGULATORY PROTEIN"/>
    <property type="match status" value="1"/>
</dbReference>
<dbReference type="AlphaFoldDB" id="A0A7W6CSA5"/>
<dbReference type="Proteomes" id="UP000582090">
    <property type="component" value="Unassembled WGS sequence"/>
</dbReference>
<name>A0A7W6CSA5_9HYPH</name>
<reference evidence="6 7" key="1">
    <citation type="submission" date="2020-08" db="EMBL/GenBank/DDBJ databases">
        <title>Genomic Encyclopedia of Type Strains, Phase IV (KMG-IV): sequencing the most valuable type-strain genomes for metagenomic binning, comparative biology and taxonomic classification.</title>
        <authorList>
            <person name="Goeker M."/>
        </authorList>
    </citation>
    <scope>NUCLEOTIDE SEQUENCE [LARGE SCALE GENOMIC DNA]</scope>
    <source>
        <strain evidence="6 7">DSM 26575</strain>
    </source>
</reference>
<dbReference type="Pfam" id="PF00440">
    <property type="entry name" value="TetR_N"/>
    <property type="match status" value="1"/>
</dbReference>
<protein>
    <submittedName>
        <fullName evidence="6">TetR/AcrR family transcriptional repressor of nem operon</fullName>
    </submittedName>
</protein>
<evidence type="ECO:0000256" key="3">
    <source>
        <dbReference type="ARBA" id="ARBA00023163"/>
    </source>
</evidence>
<dbReference type="InterPro" id="IPR009057">
    <property type="entry name" value="Homeodomain-like_sf"/>
</dbReference>
<gene>
    <name evidence="6" type="ORF">GGQ67_003224</name>
</gene>
<dbReference type="Gene3D" id="1.10.357.10">
    <property type="entry name" value="Tetracycline Repressor, domain 2"/>
    <property type="match status" value="1"/>
</dbReference>
<evidence type="ECO:0000313" key="6">
    <source>
        <dbReference type="EMBL" id="MBB3965551.1"/>
    </source>
</evidence>
<evidence type="ECO:0000256" key="1">
    <source>
        <dbReference type="ARBA" id="ARBA00023015"/>
    </source>
</evidence>
<keyword evidence="3" id="KW-0804">Transcription</keyword>
<keyword evidence="1" id="KW-0805">Transcription regulation</keyword>
<feature type="domain" description="HTH tetR-type" evidence="5">
    <location>
        <begin position="3"/>
        <end position="63"/>
    </location>
</feature>
<evidence type="ECO:0000256" key="2">
    <source>
        <dbReference type="ARBA" id="ARBA00023125"/>
    </source>
</evidence>
<comment type="caution">
    <text evidence="6">The sequence shown here is derived from an EMBL/GenBank/DDBJ whole genome shotgun (WGS) entry which is preliminary data.</text>
</comment>
<dbReference type="SUPFAM" id="SSF46689">
    <property type="entry name" value="Homeodomain-like"/>
    <property type="match status" value="1"/>
</dbReference>
<sequence>MASDTYTRILDSAQSLIVSRGYNAFSYADISAVVGVGKATIHHHFPGKADLVVAVIARYRQATEDGMGAMAAHEPCADRRLAGYVGFWEQCIRDNSAPFCIAALLAAELPSLPPEVAAQVKAHFDELTARLAGFIDEGLRKGELASAEDAQLDARILVATVHGAMLAARVAGGDAELYTSITRPALLRLTG</sequence>
<dbReference type="EMBL" id="JACIDW010000010">
    <property type="protein sequence ID" value="MBB3965551.1"/>
    <property type="molecule type" value="Genomic_DNA"/>
</dbReference>
<evidence type="ECO:0000259" key="5">
    <source>
        <dbReference type="PROSITE" id="PS50977"/>
    </source>
</evidence>
<dbReference type="PANTHER" id="PTHR47506:SF1">
    <property type="entry name" value="HTH-TYPE TRANSCRIPTIONAL REGULATOR YJDC"/>
    <property type="match status" value="1"/>
</dbReference>